<keyword evidence="1" id="KW-1133">Transmembrane helix</keyword>
<protein>
    <submittedName>
        <fullName evidence="2">Uncharacterized protein</fullName>
    </submittedName>
</protein>
<keyword evidence="3" id="KW-1185">Reference proteome</keyword>
<feature type="transmembrane region" description="Helical" evidence="1">
    <location>
        <begin position="49"/>
        <end position="68"/>
    </location>
</feature>
<proteinExistence type="predicted"/>
<name>A0A2N6JWX6_FISMU</name>
<comment type="caution">
    <text evidence="2">The sequence shown here is derived from an EMBL/GenBank/DDBJ whole genome shotgun (WGS) entry which is preliminary data.</text>
</comment>
<gene>
    <name evidence="2" type="ORF">CEN44_24080</name>
</gene>
<sequence>MQPDLLGLEITKGELKRLTGVKPEDFLLPSMMANRKQRFAFLMKEMRETLLLVLLIGGLIYALITLTIGSNIGLGIVLLIAVAIAVVLGRWLWRRFRYPKTLIILLNEVDKYHAVVQAVDNLDQLAVSDNSENNINDRQTVITALELVREDLVRALKIERVLRDNKKLLPEQQELFVNNLANLQALQISSSTGEYAQILNQSLQIDLDIQSQIRKLQQSLP</sequence>
<keyword evidence="1" id="KW-0472">Membrane</keyword>
<feature type="transmembrane region" description="Helical" evidence="1">
    <location>
        <begin position="74"/>
        <end position="93"/>
    </location>
</feature>
<dbReference type="Proteomes" id="UP000235036">
    <property type="component" value="Unassembled WGS sequence"/>
</dbReference>
<dbReference type="RefSeq" id="WP_016869494.1">
    <property type="nucleotide sequence ID" value="NZ_CAWNVR010000704.1"/>
</dbReference>
<evidence type="ECO:0000313" key="3">
    <source>
        <dbReference type="Proteomes" id="UP000235036"/>
    </source>
</evidence>
<keyword evidence="1" id="KW-0812">Transmembrane</keyword>
<dbReference type="EMBL" id="NRQW01000569">
    <property type="protein sequence ID" value="PLZ84744.1"/>
    <property type="molecule type" value="Genomic_DNA"/>
</dbReference>
<evidence type="ECO:0000256" key="1">
    <source>
        <dbReference type="SAM" id="Phobius"/>
    </source>
</evidence>
<dbReference type="AlphaFoldDB" id="A0A2N6JWX6"/>
<organism evidence="2 3">
    <name type="scientific">Fischerella muscicola CCMEE 5323</name>
    <dbReference type="NCBI Taxonomy" id="2019572"/>
    <lineage>
        <taxon>Bacteria</taxon>
        <taxon>Bacillati</taxon>
        <taxon>Cyanobacteriota</taxon>
        <taxon>Cyanophyceae</taxon>
        <taxon>Nostocales</taxon>
        <taxon>Hapalosiphonaceae</taxon>
        <taxon>Fischerella</taxon>
    </lineage>
</organism>
<evidence type="ECO:0000313" key="2">
    <source>
        <dbReference type="EMBL" id="PLZ84744.1"/>
    </source>
</evidence>
<accession>A0A2N6JWX6</accession>
<reference evidence="2 3" key="1">
    <citation type="submission" date="2017-08" db="EMBL/GenBank/DDBJ databases">
        <title>Genomes of Fischerella (Mastigocladus) sp. strains.</title>
        <authorList>
            <person name="Miller S.R."/>
        </authorList>
    </citation>
    <scope>NUCLEOTIDE SEQUENCE [LARGE SCALE GENOMIC DNA]</scope>
    <source>
        <strain evidence="2 3">CCMEE 5323</strain>
    </source>
</reference>